<dbReference type="PANTHER" id="PTHR34153:SF2">
    <property type="entry name" value="SI:CH211-262H13.3-RELATED"/>
    <property type="match status" value="1"/>
</dbReference>
<protein>
    <recommendedName>
        <fullName evidence="2">DUF4806 domain-containing protein</fullName>
    </recommendedName>
</protein>
<feature type="region of interest" description="Disordered" evidence="1">
    <location>
        <begin position="190"/>
        <end position="215"/>
    </location>
</feature>
<evidence type="ECO:0000259" key="2">
    <source>
        <dbReference type="Pfam" id="PF16064"/>
    </source>
</evidence>
<dbReference type="Pfam" id="PF16064">
    <property type="entry name" value="DUF4806"/>
    <property type="match status" value="1"/>
</dbReference>
<reference evidence="3" key="1">
    <citation type="journal article" date="2012" name="Nature">
        <title>The oyster genome reveals stress adaptation and complexity of shell formation.</title>
        <authorList>
            <person name="Zhang G."/>
            <person name="Fang X."/>
            <person name="Guo X."/>
            <person name="Li L."/>
            <person name="Luo R."/>
            <person name="Xu F."/>
            <person name="Yang P."/>
            <person name="Zhang L."/>
            <person name="Wang X."/>
            <person name="Qi H."/>
            <person name="Xiong Z."/>
            <person name="Que H."/>
            <person name="Xie Y."/>
            <person name="Holland P.W."/>
            <person name="Paps J."/>
            <person name="Zhu Y."/>
            <person name="Wu F."/>
            <person name="Chen Y."/>
            <person name="Wang J."/>
            <person name="Peng C."/>
            <person name="Meng J."/>
            <person name="Yang L."/>
            <person name="Liu J."/>
            <person name="Wen B."/>
            <person name="Zhang N."/>
            <person name="Huang Z."/>
            <person name="Zhu Q."/>
            <person name="Feng Y."/>
            <person name="Mount A."/>
            <person name="Hedgecock D."/>
            <person name="Xu Z."/>
            <person name="Liu Y."/>
            <person name="Domazet-Loso T."/>
            <person name="Du Y."/>
            <person name="Sun X."/>
            <person name="Zhang S."/>
            <person name="Liu B."/>
            <person name="Cheng P."/>
            <person name="Jiang X."/>
            <person name="Li J."/>
            <person name="Fan D."/>
            <person name="Wang W."/>
            <person name="Fu W."/>
            <person name="Wang T."/>
            <person name="Wang B."/>
            <person name="Zhang J."/>
            <person name="Peng Z."/>
            <person name="Li Y."/>
            <person name="Li N."/>
            <person name="Wang J."/>
            <person name="Chen M."/>
            <person name="He Y."/>
            <person name="Tan F."/>
            <person name="Song X."/>
            <person name="Zheng Q."/>
            <person name="Huang R."/>
            <person name="Yang H."/>
            <person name="Du X."/>
            <person name="Chen L."/>
            <person name="Yang M."/>
            <person name="Gaffney P.M."/>
            <person name="Wang S."/>
            <person name="Luo L."/>
            <person name="She Z."/>
            <person name="Ming Y."/>
            <person name="Huang W."/>
            <person name="Zhang S."/>
            <person name="Huang B."/>
            <person name="Zhang Y."/>
            <person name="Qu T."/>
            <person name="Ni P."/>
            <person name="Miao G."/>
            <person name="Wang J."/>
            <person name="Wang Q."/>
            <person name="Steinberg C.E."/>
            <person name="Wang H."/>
            <person name="Li N."/>
            <person name="Qian L."/>
            <person name="Zhang G."/>
            <person name="Li Y."/>
            <person name="Yang H."/>
            <person name="Liu X."/>
            <person name="Wang J."/>
            <person name="Yin Y."/>
            <person name="Wang J."/>
        </authorList>
    </citation>
    <scope>NUCLEOTIDE SEQUENCE [LARGE SCALE GENOMIC DNA]</scope>
    <source>
        <strain evidence="3">05x7-T-G4-1.051#20</strain>
    </source>
</reference>
<dbReference type="HOGENOM" id="CLU_1284401_0_0_1"/>
<dbReference type="InterPro" id="IPR032071">
    <property type="entry name" value="DUF4806"/>
</dbReference>
<proteinExistence type="predicted"/>
<evidence type="ECO:0000256" key="1">
    <source>
        <dbReference type="SAM" id="MobiDB-lite"/>
    </source>
</evidence>
<dbReference type="EMBL" id="JH816212">
    <property type="protein sequence ID" value="EKC25969.1"/>
    <property type="molecule type" value="Genomic_DNA"/>
</dbReference>
<accession>K1Q3K3</accession>
<name>K1Q3K3_MAGGI</name>
<feature type="compositionally biased region" description="Basic and acidic residues" evidence="1">
    <location>
        <begin position="200"/>
        <end position="209"/>
    </location>
</feature>
<feature type="domain" description="DUF4806" evidence="2">
    <location>
        <begin position="79"/>
        <end position="153"/>
    </location>
</feature>
<organism evidence="3">
    <name type="scientific">Magallana gigas</name>
    <name type="common">Pacific oyster</name>
    <name type="synonym">Crassostrea gigas</name>
    <dbReference type="NCBI Taxonomy" id="29159"/>
    <lineage>
        <taxon>Eukaryota</taxon>
        <taxon>Metazoa</taxon>
        <taxon>Spiralia</taxon>
        <taxon>Lophotrochozoa</taxon>
        <taxon>Mollusca</taxon>
        <taxon>Bivalvia</taxon>
        <taxon>Autobranchia</taxon>
        <taxon>Pteriomorphia</taxon>
        <taxon>Ostreida</taxon>
        <taxon>Ostreoidea</taxon>
        <taxon>Ostreidae</taxon>
        <taxon>Magallana</taxon>
    </lineage>
</organism>
<dbReference type="PANTHER" id="PTHR34153">
    <property type="entry name" value="SI:CH211-262H13.3-RELATED-RELATED"/>
    <property type="match status" value="1"/>
</dbReference>
<gene>
    <name evidence="3" type="ORF">CGI_10014324</name>
</gene>
<evidence type="ECO:0000313" key="3">
    <source>
        <dbReference type="EMBL" id="EKC25969.1"/>
    </source>
</evidence>
<dbReference type="InParanoid" id="K1Q3K3"/>
<dbReference type="AlphaFoldDB" id="K1Q3K3"/>
<sequence length="215" mass="24139">MCLDIRVLYESDNFDKARSKLANAVMTSSLETTDGEDASREEKGKKRKKRFNTKLLQNILAKVEVAAPVAETDQTLDIGIDFPLKTLNNLDALEEQLEDNGIVRALLPNLTAIGGDSLQSSVRRLLSFLMTNDLAQQLNWKGKGKKRGFSALKLKPIVLKAVRKNRFCAQATEADVEKVIKDWLRYSADRDGGRKRRAEKKKENARTEAEADESD</sequence>